<dbReference type="NCBIfam" id="TIGR01509">
    <property type="entry name" value="HAD-SF-IA-v3"/>
    <property type="match status" value="1"/>
</dbReference>
<dbReference type="SUPFAM" id="SSF56784">
    <property type="entry name" value="HAD-like"/>
    <property type="match status" value="1"/>
</dbReference>
<evidence type="ECO:0000313" key="1">
    <source>
        <dbReference type="EMBL" id="EMS51647.1"/>
    </source>
</evidence>
<dbReference type="PANTHER" id="PTHR43611">
    <property type="entry name" value="ALPHA-D-GLUCOSE 1-PHOSPHATE PHOSPHATASE"/>
    <property type="match status" value="1"/>
</dbReference>
<accession>M7YVP1</accession>
<dbReference type="SFLD" id="SFLDG01129">
    <property type="entry name" value="C1.5:_HAD__Beta-PGM__Phosphata"/>
    <property type="match status" value="1"/>
</dbReference>
<proteinExistence type="predicted"/>
<dbReference type="PANTHER" id="PTHR43611:SF3">
    <property type="entry name" value="FLAVIN MONONUCLEOTIDE HYDROLASE 1, CHLOROPLATIC"/>
    <property type="match status" value="1"/>
</dbReference>
<dbReference type="AlphaFoldDB" id="M7YVP1"/>
<dbReference type="Gene3D" id="3.40.50.1000">
    <property type="entry name" value="HAD superfamily/HAD-like"/>
    <property type="match status" value="1"/>
</dbReference>
<dbReference type="InterPro" id="IPR036412">
    <property type="entry name" value="HAD-like_sf"/>
</dbReference>
<organism evidence="1">
    <name type="scientific">Triticum urartu</name>
    <name type="common">Red wild einkorn</name>
    <name type="synonym">Crithodium urartu</name>
    <dbReference type="NCBI Taxonomy" id="4572"/>
    <lineage>
        <taxon>Eukaryota</taxon>
        <taxon>Viridiplantae</taxon>
        <taxon>Streptophyta</taxon>
        <taxon>Embryophyta</taxon>
        <taxon>Tracheophyta</taxon>
        <taxon>Spermatophyta</taxon>
        <taxon>Magnoliopsida</taxon>
        <taxon>Liliopsida</taxon>
        <taxon>Poales</taxon>
        <taxon>Poaceae</taxon>
        <taxon>BOP clade</taxon>
        <taxon>Pooideae</taxon>
        <taxon>Triticodae</taxon>
        <taxon>Triticeae</taxon>
        <taxon>Triticinae</taxon>
        <taxon>Triticum</taxon>
    </lineage>
</organism>
<dbReference type="InterPro" id="IPR023214">
    <property type="entry name" value="HAD_sf"/>
</dbReference>
<gene>
    <name evidence="1" type="ORF">TRIUR3_24982</name>
</gene>
<evidence type="ECO:0008006" key="2">
    <source>
        <dbReference type="Google" id="ProtNLM"/>
    </source>
</evidence>
<name>M7YVP1_TRIUA</name>
<dbReference type="InterPro" id="IPR006439">
    <property type="entry name" value="HAD-SF_hydro_IA"/>
</dbReference>
<reference evidence="1" key="1">
    <citation type="journal article" date="2013" name="Nature">
        <title>Draft genome of the wheat A-genome progenitor Triticum urartu.</title>
        <authorList>
            <person name="Ling H.Q."/>
            <person name="Zhao S."/>
            <person name="Liu D."/>
            <person name="Wang J."/>
            <person name="Sun H."/>
            <person name="Zhang C."/>
            <person name="Fan H."/>
            <person name="Li D."/>
            <person name="Dong L."/>
            <person name="Tao Y."/>
            <person name="Gao C."/>
            <person name="Wu H."/>
            <person name="Li Y."/>
            <person name="Cui Y."/>
            <person name="Guo X."/>
            <person name="Zheng S."/>
            <person name="Wang B."/>
            <person name="Yu K."/>
            <person name="Liang Q."/>
            <person name="Yang W."/>
            <person name="Lou X."/>
            <person name="Chen J."/>
            <person name="Feng M."/>
            <person name="Jian J."/>
            <person name="Zhang X."/>
            <person name="Luo G."/>
            <person name="Jiang Y."/>
            <person name="Liu J."/>
            <person name="Wang Z."/>
            <person name="Sha Y."/>
            <person name="Zhang B."/>
            <person name="Wu H."/>
            <person name="Tang D."/>
            <person name="Shen Q."/>
            <person name="Xue P."/>
            <person name="Zou S."/>
            <person name="Wang X."/>
            <person name="Liu X."/>
            <person name="Wang F."/>
            <person name="Yang Y."/>
            <person name="An X."/>
            <person name="Dong Z."/>
            <person name="Zhang K."/>
            <person name="Zhang X."/>
            <person name="Luo M.C."/>
            <person name="Dvorak J."/>
            <person name="Tong Y."/>
            <person name="Wang J."/>
            <person name="Yang H."/>
            <person name="Li Z."/>
            <person name="Wang D."/>
            <person name="Zhang A."/>
            <person name="Wang J."/>
        </authorList>
    </citation>
    <scope>NUCLEOTIDE SEQUENCE</scope>
</reference>
<dbReference type="NCBIfam" id="TIGR01549">
    <property type="entry name" value="HAD-SF-IA-v1"/>
    <property type="match status" value="1"/>
</dbReference>
<dbReference type="Pfam" id="PF00702">
    <property type="entry name" value="Hydrolase"/>
    <property type="match status" value="1"/>
</dbReference>
<protein>
    <recommendedName>
        <fullName evidence="2">Flavin mononucleotide hydrolase 1, chloroplatic</fullName>
    </recommendedName>
</protein>
<dbReference type="eggNOG" id="KOG3085">
    <property type="taxonomic scope" value="Eukaryota"/>
</dbReference>
<dbReference type="STRING" id="4572.M7YVP1"/>
<dbReference type="OMA" id="FIDDRMT"/>
<dbReference type="EMBL" id="KD217536">
    <property type="protein sequence ID" value="EMS51647.1"/>
    <property type="molecule type" value="Genomic_DNA"/>
</dbReference>
<dbReference type="SFLD" id="SFLDS00003">
    <property type="entry name" value="Haloacid_Dehalogenase"/>
    <property type="match status" value="1"/>
</dbReference>
<sequence length="248" mass="28283">MSSSAPAPAATAAAEPEASRPRKMPVLLFDVMDTVVRDPFYHHIPSFFQFSTRPYSLFLSLVYRYPFIMSMKELLESKHPTSWSEFEMGLINEGQLAEKFFNDGRSFDLEGLKACMVRAYEYVDGVEDILCSLKQNNYEVHAFTNYPVWYQLIEEKLKLSKYLSWTFCSCHIGIRKPSPDFYLHAVDHLNIDPGNCIFIDDRMVNIEAALSVGMVGLHFKNAEALKNDLCSLGVELAPLVLEDETEVQ</sequence>